<reference evidence="7 8" key="1">
    <citation type="journal article" date="2015" name="Sci. Rep.">
        <title>The power of single molecule real-time sequencing technology in the de novo assembly of a eukaryotic genome.</title>
        <authorList>
            <person name="Sakai H."/>
            <person name="Naito K."/>
            <person name="Ogiso-Tanaka E."/>
            <person name="Takahashi Y."/>
            <person name="Iseki K."/>
            <person name="Muto C."/>
            <person name="Satou K."/>
            <person name="Teruya K."/>
            <person name="Shiroma A."/>
            <person name="Shimoji M."/>
            <person name="Hirano T."/>
            <person name="Itoh T."/>
            <person name="Kaga A."/>
            <person name="Tomooka N."/>
        </authorList>
    </citation>
    <scope>NUCLEOTIDE SEQUENCE [LARGE SCALE GENOMIC DNA]</scope>
    <source>
        <strain evidence="8">cv. Shumari</strain>
    </source>
</reference>
<gene>
    <name evidence="7" type="primary">Vigan.08G090700</name>
    <name evidence="7" type="ORF">VIGAN_08090700</name>
</gene>
<keyword evidence="5" id="KW-0472">Membrane</keyword>
<dbReference type="InterPro" id="IPR003439">
    <property type="entry name" value="ABC_transporter-like_ATP-bd"/>
</dbReference>
<proteinExistence type="predicted"/>
<dbReference type="Gene3D" id="3.40.50.300">
    <property type="entry name" value="P-loop containing nucleotide triphosphate hydrolases"/>
    <property type="match status" value="1"/>
</dbReference>
<dbReference type="EMBL" id="AP015041">
    <property type="protein sequence ID" value="BAT94316.1"/>
    <property type="molecule type" value="Genomic_DNA"/>
</dbReference>
<keyword evidence="4" id="KW-1133">Transmembrane helix</keyword>
<keyword evidence="8" id="KW-1185">Reference proteome</keyword>
<dbReference type="SUPFAM" id="SSF52540">
    <property type="entry name" value="P-loop containing nucleoside triphosphate hydrolases"/>
    <property type="match status" value="1"/>
</dbReference>
<comment type="subcellular location">
    <subcellularLocation>
        <location evidence="1">Membrane</location>
        <topology evidence="1">Multi-pass membrane protein</topology>
    </subcellularLocation>
</comment>
<keyword evidence="2" id="KW-0813">Transport</keyword>
<name>A0A0S3SN83_PHAAN</name>
<feature type="domain" description="ABC transporter" evidence="6">
    <location>
        <begin position="2"/>
        <end position="90"/>
    </location>
</feature>
<evidence type="ECO:0000256" key="2">
    <source>
        <dbReference type="ARBA" id="ARBA00022448"/>
    </source>
</evidence>
<dbReference type="PANTHER" id="PTHR48041:SF11">
    <property type="entry name" value="ABC TRANSPORTER G FAMILY MEMBER 16"/>
    <property type="match status" value="1"/>
</dbReference>
<dbReference type="GO" id="GO:0005524">
    <property type="term" value="F:ATP binding"/>
    <property type="evidence" value="ECO:0007669"/>
    <property type="project" value="InterPro"/>
</dbReference>
<dbReference type="InterPro" id="IPR027417">
    <property type="entry name" value="P-loop_NTPase"/>
</dbReference>
<dbReference type="AlphaFoldDB" id="A0A0S3SN83"/>
<dbReference type="GO" id="GO:0016020">
    <property type="term" value="C:membrane"/>
    <property type="evidence" value="ECO:0007669"/>
    <property type="project" value="UniProtKB-SubCell"/>
</dbReference>
<evidence type="ECO:0000313" key="7">
    <source>
        <dbReference type="EMBL" id="BAT94316.1"/>
    </source>
</evidence>
<dbReference type="PANTHER" id="PTHR48041">
    <property type="entry name" value="ABC TRANSPORTER G FAMILY MEMBER 28"/>
    <property type="match status" value="1"/>
</dbReference>
<protein>
    <recommendedName>
        <fullName evidence="6">ABC transporter domain-containing protein</fullName>
    </recommendedName>
</protein>
<evidence type="ECO:0000313" key="8">
    <source>
        <dbReference type="Proteomes" id="UP000291084"/>
    </source>
</evidence>
<accession>A0A0S3SN83</accession>
<evidence type="ECO:0000256" key="3">
    <source>
        <dbReference type="ARBA" id="ARBA00022692"/>
    </source>
</evidence>
<organism evidence="7 8">
    <name type="scientific">Vigna angularis var. angularis</name>
    <dbReference type="NCBI Taxonomy" id="157739"/>
    <lineage>
        <taxon>Eukaryota</taxon>
        <taxon>Viridiplantae</taxon>
        <taxon>Streptophyta</taxon>
        <taxon>Embryophyta</taxon>
        <taxon>Tracheophyta</taxon>
        <taxon>Spermatophyta</taxon>
        <taxon>Magnoliopsida</taxon>
        <taxon>eudicotyledons</taxon>
        <taxon>Gunneridae</taxon>
        <taxon>Pentapetalae</taxon>
        <taxon>rosids</taxon>
        <taxon>fabids</taxon>
        <taxon>Fabales</taxon>
        <taxon>Fabaceae</taxon>
        <taxon>Papilionoideae</taxon>
        <taxon>50 kb inversion clade</taxon>
        <taxon>NPAAA clade</taxon>
        <taxon>indigoferoid/millettioid clade</taxon>
        <taxon>Phaseoleae</taxon>
        <taxon>Vigna</taxon>
    </lineage>
</organism>
<dbReference type="GO" id="GO:0016887">
    <property type="term" value="F:ATP hydrolysis activity"/>
    <property type="evidence" value="ECO:0007669"/>
    <property type="project" value="InterPro"/>
</dbReference>
<dbReference type="GO" id="GO:0042626">
    <property type="term" value="F:ATPase-coupled transmembrane transporter activity"/>
    <property type="evidence" value="ECO:0007669"/>
    <property type="project" value="TreeGrafter"/>
</dbReference>
<evidence type="ECO:0000259" key="6">
    <source>
        <dbReference type="Pfam" id="PF00005"/>
    </source>
</evidence>
<evidence type="ECO:0000256" key="1">
    <source>
        <dbReference type="ARBA" id="ARBA00004141"/>
    </source>
</evidence>
<dbReference type="Pfam" id="PF00005">
    <property type="entry name" value="ABC_tran"/>
    <property type="match status" value="1"/>
</dbReference>
<dbReference type="Proteomes" id="UP000291084">
    <property type="component" value="Chromosome 8"/>
</dbReference>
<dbReference type="InterPro" id="IPR050352">
    <property type="entry name" value="ABCG_transporters"/>
</dbReference>
<keyword evidence="3" id="KW-0812">Transmembrane</keyword>
<evidence type="ECO:0000256" key="5">
    <source>
        <dbReference type="ARBA" id="ARBA00023136"/>
    </source>
</evidence>
<evidence type="ECO:0000256" key="4">
    <source>
        <dbReference type="ARBA" id="ARBA00022989"/>
    </source>
</evidence>
<sequence length="131" mass="14923">MQDDLFFPMLTVEETLMFAAKFRLSCMLSKLKKNSRVQALIEQPGLRNAVKTVIDDKGHRGESGRECQRVSIGINIIHDPILMFLDEPTSRLDSTNAFLVVKILQRIAQSGSIMIMSIHRHSYWFCPQSAN</sequence>